<dbReference type="EC" id="3.1.21.7" evidence="6"/>
<comment type="similarity">
    <text evidence="6">Belongs to the endonuclease V family.</text>
</comment>
<evidence type="ECO:0000256" key="2">
    <source>
        <dbReference type="ARBA" id="ARBA00022490"/>
    </source>
</evidence>
<dbReference type="GO" id="GO:0006281">
    <property type="term" value="P:DNA repair"/>
    <property type="evidence" value="ECO:0007669"/>
    <property type="project" value="UniProtKB-UniRule"/>
</dbReference>
<evidence type="ECO:0000256" key="3">
    <source>
        <dbReference type="ARBA" id="ARBA00022722"/>
    </source>
</evidence>
<dbReference type="Gene3D" id="3.30.2170.10">
    <property type="entry name" value="archaeoglobus fulgidus dsm 4304 superfamily"/>
    <property type="match status" value="1"/>
</dbReference>
<dbReference type="GO" id="GO:0016891">
    <property type="term" value="F:RNA endonuclease activity producing 5'-phosphomonoesters, hydrolytic mechanism"/>
    <property type="evidence" value="ECO:0007669"/>
    <property type="project" value="TreeGrafter"/>
</dbReference>
<evidence type="ECO:0000256" key="6">
    <source>
        <dbReference type="HAMAP-Rule" id="MF_00801"/>
    </source>
</evidence>
<dbReference type="EMBL" id="JADQDO010000006">
    <property type="protein sequence ID" value="MBF9234358.1"/>
    <property type="molecule type" value="Genomic_DNA"/>
</dbReference>
<comment type="subcellular location">
    <subcellularLocation>
        <location evidence="1 6">Cytoplasm</location>
    </subcellularLocation>
</comment>
<evidence type="ECO:0000256" key="4">
    <source>
        <dbReference type="ARBA" id="ARBA00022759"/>
    </source>
</evidence>
<keyword evidence="3 6" id="KW-0540">Nuclease</keyword>
<dbReference type="GO" id="GO:0005737">
    <property type="term" value="C:cytoplasm"/>
    <property type="evidence" value="ECO:0007669"/>
    <property type="project" value="UniProtKB-SubCell"/>
</dbReference>
<dbReference type="Proteomes" id="UP000599312">
    <property type="component" value="Unassembled WGS sequence"/>
</dbReference>
<dbReference type="NCBIfam" id="NF008629">
    <property type="entry name" value="PRK11617.1"/>
    <property type="match status" value="1"/>
</dbReference>
<keyword evidence="6" id="KW-0234">DNA repair</keyword>
<comment type="catalytic activity">
    <reaction evidence="6">
        <text>Endonucleolytic cleavage at apurinic or apyrimidinic sites to products with a 5'-phosphate.</text>
        <dbReference type="EC" id="3.1.21.7"/>
    </reaction>
</comment>
<keyword evidence="5 6" id="KW-0378">Hydrolase</keyword>
<dbReference type="RefSeq" id="WP_196272350.1">
    <property type="nucleotide sequence ID" value="NZ_JADQDO010000006.1"/>
</dbReference>
<dbReference type="Pfam" id="PF04493">
    <property type="entry name" value="Endonuclease_5"/>
    <property type="match status" value="1"/>
</dbReference>
<evidence type="ECO:0000256" key="5">
    <source>
        <dbReference type="ARBA" id="ARBA00022801"/>
    </source>
</evidence>
<dbReference type="HAMAP" id="MF_00801">
    <property type="entry name" value="Endonuclease_5"/>
    <property type="match status" value="1"/>
</dbReference>
<accession>A0A931BQV1</accession>
<keyword evidence="2 6" id="KW-0963">Cytoplasm</keyword>
<protein>
    <recommendedName>
        <fullName evidence="6">Endonuclease V</fullName>
        <ecNumber evidence="6">3.1.21.7</ecNumber>
    </recommendedName>
    <alternativeName>
        <fullName evidence="6">Deoxyinosine 3'endonuclease</fullName>
    </alternativeName>
    <alternativeName>
        <fullName evidence="6">Deoxyribonuclease V</fullName>
        <shortName evidence="6">DNase V</shortName>
    </alternativeName>
</protein>
<comment type="caution">
    <text evidence="7">The sequence shown here is derived from an EMBL/GenBank/DDBJ whole genome shotgun (WGS) entry which is preliminary data.</text>
</comment>
<comment type="function">
    <text evidence="6">DNA repair enzyme involved in the repair of deaminated bases. Selectively cleaves double-stranded DNA at the second phosphodiester bond 3' to a deoxyinosine leaving behind the intact lesion on the nicked DNA.</text>
</comment>
<dbReference type="PANTHER" id="PTHR28511">
    <property type="entry name" value="ENDONUCLEASE V"/>
    <property type="match status" value="1"/>
</dbReference>
<dbReference type="InterPro" id="IPR007581">
    <property type="entry name" value="Endonuclease-V"/>
</dbReference>
<dbReference type="GO" id="GO:0043737">
    <property type="term" value="F:deoxyribonuclease V activity"/>
    <property type="evidence" value="ECO:0007669"/>
    <property type="project" value="UniProtKB-UniRule"/>
</dbReference>
<name>A0A931BQV1_9HYPH</name>
<feature type="binding site" evidence="6">
    <location>
        <position position="111"/>
    </location>
    <ligand>
        <name>Mg(2+)</name>
        <dbReference type="ChEBI" id="CHEBI:18420"/>
    </ligand>
</feature>
<keyword evidence="6" id="KW-0460">Magnesium</keyword>
<keyword evidence="8" id="KW-1185">Reference proteome</keyword>
<sequence length="222" mass="24111">MHLRHRHSWNLSPSQAIAHQKEMSAEVVSDRPIDLGRVRLVAGVDVSVKNGHSQAAVVVVTYPDFQPVETVLATMQTPFPYIPGLLSFREGPVLEKAFEKLLNEPDVFLFDGMGIAHPRRIGIASHMGLWLDRPTIGCGKTLLCGRYEALAEEKGASAPLVDKGEPIGVALRTRTAKNPMFISPGHLADISSAAALVLQCSPKYRLPEPIRLAHNAAGNFAP</sequence>
<reference evidence="7" key="1">
    <citation type="submission" date="2020-11" db="EMBL/GenBank/DDBJ databases">
        <authorList>
            <person name="Kim M.K."/>
        </authorList>
    </citation>
    <scope>NUCLEOTIDE SEQUENCE</scope>
    <source>
        <strain evidence="7">BT350</strain>
    </source>
</reference>
<evidence type="ECO:0000313" key="8">
    <source>
        <dbReference type="Proteomes" id="UP000599312"/>
    </source>
</evidence>
<feature type="site" description="Interaction with target DNA" evidence="6">
    <location>
        <position position="81"/>
    </location>
</feature>
<comment type="cofactor">
    <cofactor evidence="6">
        <name>Mg(2+)</name>
        <dbReference type="ChEBI" id="CHEBI:18420"/>
    </cofactor>
</comment>
<keyword evidence="6" id="KW-0227">DNA damage</keyword>
<organism evidence="7 8">
    <name type="scientific">Microvirga alba</name>
    <dbReference type="NCBI Taxonomy" id="2791025"/>
    <lineage>
        <taxon>Bacteria</taxon>
        <taxon>Pseudomonadati</taxon>
        <taxon>Pseudomonadota</taxon>
        <taxon>Alphaproteobacteria</taxon>
        <taxon>Hyphomicrobiales</taxon>
        <taxon>Methylobacteriaceae</taxon>
        <taxon>Microvirga</taxon>
    </lineage>
</organism>
<evidence type="ECO:0000313" key="7">
    <source>
        <dbReference type="EMBL" id="MBF9234358.1"/>
    </source>
</evidence>
<dbReference type="PANTHER" id="PTHR28511:SF1">
    <property type="entry name" value="ENDONUCLEASE V"/>
    <property type="match status" value="1"/>
</dbReference>
<evidence type="ECO:0000256" key="1">
    <source>
        <dbReference type="ARBA" id="ARBA00004496"/>
    </source>
</evidence>
<gene>
    <name evidence="6 7" type="primary">nfi</name>
    <name evidence="7" type="ORF">I2H38_13335</name>
</gene>
<keyword evidence="6" id="KW-0479">Metal-binding</keyword>
<dbReference type="AlphaFoldDB" id="A0A931BQV1"/>
<feature type="binding site" evidence="6">
    <location>
        <position position="45"/>
    </location>
    <ligand>
        <name>Mg(2+)</name>
        <dbReference type="ChEBI" id="CHEBI:18420"/>
    </ligand>
</feature>
<dbReference type="GO" id="GO:0000287">
    <property type="term" value="F:magnesium ion binding"/>
    <property type="evidence" value="ECO:0007669"/>
    <property type="project" value="UniProtKB-UniRule"/>
</dbReference>
<keyword evidence="4 6" id="KW-0255">Endonuclease</keyword>
<dbReference type="CDD" id="cd06559">
    <property type="entry name" value="Endonuclease_V"/>
    <property type="match status" value="1"/>
</dbReference>
<proteinExistence type="inferred from homology"/>
<dbReference type="GO" id="GO:0003727">
    <property type="term" value="F:single-stranded RNA binding"/>
    <property type="evidence" value="ECO:0007669"/>
    <property type="project" value="TreeGrafter"/>
</dbReference>